<reference evidence="2" key="1">
    <citation type="submission" date="2022-11" db="EMBL/GenBank/DDBJ databases">
        <title>Dental biofilm bacteria. Genome sequencing and assembly.</title>
        <authorList>
            <person name="Robertsson C."/>
        </authorList>
    </citation>
    <scope>NUCLEOTIDE SEQUENCE</scope>
    <source>
        <strain evidence="2">CW</strain>
    </source>
</reference>
<organism evidence="2 3">
    <name type="scientific">Actinomyces naeslundii</name>
    <dbReference type="NCBI Taxonomy" id="1655"/>
    <lineage>
        <taxon>Bacteria</taxon>
        <taxon>Bacillati</taxon>
        <taxon>Actinomycetota</taxon>
        <taxon>Actinomycetes</taxon>
        <taxon>Actinomycetales</taxon>
        <taxon>Actinomycetaceae</taxon>
        <taxon>Actinomyces</taxon>
    </lineage>
</organism>
<evidence type="ECO:0000259" key="1">
    <source>
        <dbReference type="Pfam" id="PF03372"/>
    </source>
</evidence>
<keyword evidence="2" id="KW-0540">Nuclease</keyword>
<dbReference type="Pfam" id="PF03372">
    <property type="entry name" value="Exo_endo_phos"/>
    <property type="match status" value="1"/>
</dbReference>
<dbReference type="Proteomes" id="UP001163127">
    <property type="component" value="Chromosome"/>
</dbReference>
<dbReference type="GO" id="GO:0004519">
    <property type="term" value="F:endonuclease activity"/>
    <property type="evidence" value="ECO:0007669"/>
    <property type="project" value="UniProtKB-KW"/>
</dbReference>
<dbReference type="InterPro" id="IPR036691">
    <property type="entry name" value="Endo/exonu/phosph_ase_sf"/>
</dbReference>
<dbReference type="SUPFAM" id="SSF56219">
    <property type="entry name" value="DNase I-like"/>
    <property type="match status" value="1"/>
</dbReference>
<gene>
    <name evidence="2" type="ORF">OFA60_04455</name>
</gene>
<dbReference type="GO" id="GO:0006506">
    <property type="term" value="P:GPI anchor biosynthetic process"/>
    <property type="evidence" value="ECO:0007669"/>
    <property type="project" value="TreeGrafter"/>
</dbReference>
<evidence type="ECO:0000313" key="3">
    <source>
        <dbReference type="Proteomes" id="UP001163127"/>
    </source>
</evidence>
<keyword evidence="2" id="KW-0378">Hydrolase</keyword>
<dbReference type="GO" id="GO:0016020">
    <property type="term" value="C:membrane"/>
    <property type="evidence" value="ECO:0007669"/>
    <property type="project" value="GOC"/>
</dbReference>
<dbReference type="InterPro" id="IPR005135">
    <property type="entry name" value="Endo/exonuclease/phosphatase"/>
</dbReference>
<dbReference type="Gene3D" id="3.60.10.10">
    <property type="entry name" value="Endonuclease/exonuclease/phosphatase"/>
    <property type="match status" value="1"/>
</dbReference>
<proteinExistence type="predicted"/>
<feature type="domain" description="Endonuclease/exonuclease/phosphatase" evidence="1">
    <location>
        <begin position="5"/>
        <end position="321"/>
    </location>
</feature>
<name>A0AA47FKR3_ACTNA</name>
<dbReference type="PANTHER" id="PTHR14859:SF15">
    <property type="entry name" value="ENDONUCLEASE_EXONUCLEASE_PHOSPHATASE DOMAIN-CONTAINING PROTEIN"/>
    <property type="match status" value="1"/>
</dbReference>
<dbReference type="InterPro" id="IPR051916">
    <property type="entry name" value="GPI-anchor_lipid_remodeler"/>
</dbReference>
<evidence type="ECO:0000313" key="2">
    <source>
        <dbReference type="EMBL" id="WAL44211.1"/>
    </source>
</evidence>
<accession>A0AA47FKR3</accession>
<protein>
    <submittedName>
        <fullName evidence="2">Endonuclease/exonuclease/phosphatase family protein</fullName>
    </submittedName>
</protein>
<dbReference type="AlphaFoldDB" id="A0AA47FKR3"/>
<dbReference type="EMBL" id="CP113787">
    <property type="protein sequence ID" value="WAL44211.1"/>
    <property type="molecule type" value="Genomic_DNA"/>
</dbReference>
<sequence length="332" mass="34253">MIRVLSLNLQHGLPGAGAGDGSAATGSLAGADISDPATARAVMRATAEQIAELAPDVVALQEVDLGQARSGRLHQAAFLAEELGMPTCRFAASYAGPALGLRRRPLRSALGSPTDDVFGLLRAAVGAGPIGYGNALISRFPVAGWHVKRLGRGPSSIVKRGERAWDPRSYKVFTASSRVMVAATLDLPEDVGGPARRLSVASTHLATRGSMAARQLAAAWAALAGLPGPHLLVGDYNLGAEQVEALGLGRTVGEGHTFPAADPTRRIDHVLTDLWPTGPDGLPLTDEAAVAAAGAAGDEEARSPLLRAVDWGTASFIISDHVGTWVDLEPVG</sequence>
<keyword evidence="2" id="KW-0255">Endonuclease</keyword>
<dbReference type="RefSeq" id="WP_076137613.1">
    <property type="nucleotide sequence ID" value="NZ_CP113787.1"/>
</dbReference>
<dbReference type="PANTHER" id="PTHR14859">
    <property type="entry name" value="CALCOFLUOR WHITE HYPERSENSITIVE PROTEIN PRECURSOR"/>
    <property type="match status" value="1"/>
</dbReference>